<evidence type="ECO:0000313" key="1">
    <source>
        <dbReference type="EMBL" id="SDN34402.1"/>
    </source>
</evidence>
<proteinExistence type="predicted"/>
<dbReference type="EMBL" id="FNII01000004">
    <property type="protein sequence ID" value="SDN34402.1"/>
    <property type="molecule type" value="Genomic_DNA"/>
</dbReference>
<name>A0A1H0ALE4_9GAMM</name>
<sequence length="191" mass="21049">MKSVCFIVDAYVTGAQLPRHLHAIYHASTDHPACTLRVTSLEKDNRLALIVQRFDALCIPQPALALGARLNHAAAASQAEWLIFALHATSLPVPLWQALFPLLDSYAVDAVALGSSEPTLPTRLLQRFLSSALHTPPYIAVRRTWLERLGGFDPELDQAALHDFLQRLHACPTRIHTFNPEDTTAIPGHIA</sequence>
<dbReference type="STRING" id="416873.SAMN04487951_104162"/>
<dbReference type="RefSeq" id="WP_089703515.1">
    <property type="nucleotide sequence ID" value="NZ_FNII01000004.1"/>
</dbReference>
<gene>
    <name evidence="1" type="ORF">SAMN04487951_104162</name>
</gene>
<dbReference type="InterPro" id="IPR029044">
    <property type="entry name" value="Nucleotide-diphossugar_trans"/>
</dbReference>
<accession>A0A1H0ALE4</accession>
<protein>
    <submittedName>
        <fullName evidence="1">Uncharacterized protein</fullName>
    </submittedName>
</protein>
<organism evidence="1 2">
    <name type="scientific">Vreelandella arcis</name>
    <dbReference type="NCBI Taxonomy" id="416873"/>
    <lineage>
        <taxon>Bacteria</taxon>
        <taxon>Pseudomonadati</taxon>
        <taxon>Pseudomonadota</taxon>
        <taxon>Gammaproteobacteria</taxon>
        <taxon>Oceanospirillales</taxon>
        <taxon>Halomonadaceae</taxon>
        <taxon>Vreelandella</taxon>
    </lineage>
</organism>
<dbReference type="OrthoDB" id="9069044at2"/>
<reference evidence="2" key="1">
    <citation type="submission" date="2016-10" db="EMBL/GenBank/DDBJ databases">
        <authorList>
            <person name="Varghese N."/>
            <person name="Submissions S."/>
        </authorList>
    </citation>
    <scope>NUCLEOTIDE SEQUENCE [LARGE SCALE GENOMIC DNA]</scope>
    <source>
        <strain evidence="2">CGMCC 1.6494</strain>
    </source>
</reference>
<dbReference type="Proteomes" id="UP000199677">
    <property type="component" value="Unassembled WGS sequence"/>
</dbReference>
<dbReference type="SUPFAM" id="SSF53448">
    <property type="entry name" value="Nucleotide-diphospho-sugar transferases"/>
    <property type="match status" value="1"/>
</dbReference>
<evidence type="ECO:0000313" key="2">
    <source>
        <dbReference type="Proteomes" id="UP000199677"/>
    </source>
</evidence>
<keyword evidence="2" id="KW-1185">Reference proteome</keyword>
<dbReference type="AlphaFoldDB" id="A0A1H0ALE4"/>